<dbReference type="EC" id="3.6.3.28" evidence="6"/>
<comment type="similarity">
    <text evidence="4">Belongs to the ABC transporter superfamily. Macrolide exporter (TC 3.A.1.122) family.</text>
</comment>
<dbReference type="InterPro" id="IPR017911">
    <property type="entry name" value="MacB-like_ATP-bd"/>
</dbReference>
<dbReference type="GO" id="GO:0016887">
    <property type="term" value="F:ATP hydrolysis activity"/>
    <property type="evidence" value="ECO:0007669"/>
    <property type="project" value="InterPro"/>
</dbReference>
<evidence type="ECO:0000313" key="6">
    <source>
        <dbReference type="EMBL" id="AEB14286.1"/>
    </source>
</evidence>
<gene>
    <name evidence="6" type="ordered locus">Tresu_1379</name>
</gene>
<dbReference type="AlphaFoldDB" id="F2NSP8"/>
<dbReference type="KEGG" id="tsu:Tresu_1379"/>
<name>F2NSP8_TRES6</name>
<dbReference type="Pfam" id="PF00005">
    <property type="entry name" value="ABC_tran"/>
    <property type="match status" value="1"/>
</dbReference>
<dbReference type="SUPFAM" id="SSF52540">
    <property type="entry name" value="P-loop containing nucleoside triphosphate hydrolases"/>
    <property type="match status" value="1"/>
</dbReference>
<dbReference type="InterPro" id="IPR003593">
    <property type="entry name" value="AAA+_ATPase"/>
</dbReference>
<dbReference type="PANTHER" id="PTHR24220:SF86">
    <property type="entry name" value="ABC TRANSPORTER ABCH.1"/>
    <property type="match status" value="1"/>
</dbReference>
<accession>F2NSP8</accession>
<dbReference type="FunFam" id="3.40.50.300:FF:000032">
    <property type="entry name" value="Export ABC transporter ATP-binding protein"/>
    <property type="match status" value="1"/>
</dbReference>
<dbReference type="Gene3D" id="3.40.50.300">
    <property type="entry name" value="P-loop containing nucleotide triphosphate hydrolases"/>
    <property type="match status" value="1"/>
</dbReference>
<dbReference type="PROSITE" id="PS00211">
    <property type="entry name" value="ABC_TRANSPORTER_1"/>
    <property type="match status" value="1"/>
</dbReference>
<evidence type="ECO:0000256" key="2">
    <source>
        <dbReference type="ARBA" id="ARBA00022741"/>
    </source>
</evidence>
<dbReference type="InterPro" id="IPR015854">
    <property type="entry name" value="ABC_transpr_LolD-like"/>
</dbReference>
<dbReference type="InterPro" id="IPR003439">
    <property type="entry name" value="ABC_transporter-like_ATP-bd"/>
</dbReference>
<dbReference type="SMART" id="SM00382">
    <property type="entry name" value="AAA"/>
    <property type="match status" value="1"/>
</dbReference>
<dbReference type="OrthoDB" id="9805538at2"/>
<keyword evidence="2" id="KW-0547">Nucleotide-binding</keyword>
<dbReference type="PROSITE" id="PS50893">
    <property type="entry name" value="ABC_TRANSPORTER_2"/>
    <property type="match status" value="1"/>
</dbReference>
<protein>
    <submittedName>
        <fullName evidence="6">Phosphonate-transporting ATPase</fullName>
        <ecNumber evidence="6">3.6.3.28</ecNumber>
    </submittedName>
</protein>
<sequence length="242" mass="26415">MNLIELKDISKNYKMDKVIVKAVDKASFSIKKGEFAAISGSSGSGKSTLLNIIGLIDLPTSGSLLLNGNDIYAQTKLSADTKLSAVLDKKLTVLRRKNLGFIFQTFNLIPVLNVRENVELPLTLGSSFATETMGKKELDEWIDFLIETVGLSAWKNHKPSELSGGQRQRVAIARALATKAPVILADEPTANLDSKNGDQILELMKTLNKELETTFIFSTHDAKIVNMADHVIKISDGKIISA</sequence>
<evidence type="ECO:0000256" key="4">
    <source>
        <dbReference type="ARBA" id="ARBA00038388"/>
    </source>
</evidence>
<keyword evidence="7" id="KW-1185">Reference proteome</keyword>
<dbReference type="PANTHER" id="PTHR24220">
    <property type="entry name" value="IMPORT ATP-BINDING PROTEIN"/>
    <property type="match status" value="1"/>
</dbReference>
<dbReference type="GO" id="GO:0098796">
    <property type="term" value="C:membrane protein complex"/>
    <property type="evidence" value="ECO:0007669"/>
    <property type="project" value="UniProtKB-ARBA"/>
</dbReference>
<reference evidence="6 7" key="1">
    <citation type="journal article" date="2011" name="Stand. Genomic Sci.">
        <title>Complete genome sequence of Treponema succinifaciens type strain (6091).</title>
        <authorList>
            <person name="Han C."/>
            <person name="Gronow S."/>
            <person name="Teshima H."/>
            <person name="Lapidus A."/>
            <person name="Nolan M."/>
            <person name="Lucas S."/>
            <person name="Hammon N."/>
            <person name="Deshpande S."/>
            <person name="Cheng J.F."/>
            <person name="Zeytun A."/>
            <person name="Tapia R."/>
            <person name="Goodwin L."/>
            <person name="Pitluck S."/>
            <person name="Liolios K."/>
            <person name="Pagani I."/>
            <person name="Ivanova N."/>
            <person name="Mavromatis K."/>
            <person name="Mikhailova N."/>
            <person name="Huntemann M."/>
            <person name="Pati A."/>
            <person name="Chen A."/>
            <person name="Palaniappan K."/>
            <person name="Land M."/>
            <person name="Hauser L."/>
            <person name="Brambilla E.M."/>
            <person name="Rohde M."/>
            <person name="Goker M."/>
            <person name="Woyke T."/>
            <person name="Bristow J."/>
            <person name="Eisen J.A."/>
            <person name="Markowitz V."/>
            <person name="Hugenholtz P."/>
            <person name="Kyrpides N.C."/>
            <person name="Klenk H.P."/>
            <person name="Detter J.C."/>
        </authorList>
    </citation>
    <scope>NUCLEOTIDE SEQUENCE [LARGE SCALE GENOMIC DNA]</scope>
    <source>
        <strain evidence="7">ATCC 33096 / DSM 2489 / 6091</strain>
    </source>
</reference>
<dbReference type="GO" id="GO:0022857">
    <property type="term" value="F:transmembrane transporter activity"/>
    <property type="evidence" value="ECO:0007669"/>
    <property type="project" value="TreeGrafter"/>
</dbReference>
<reference evidence="7" key="2">
    <citation type="submission" date="2011-04" db="EMBL/GenBank/DDBJ databases">
        <title>The complete genome of chromosome of Treponema succinifaciens DSM 2489.</title>
        <authorList>
            <person name="Lucas S."/>
            <person name="Copeland A."/>
            <person name="Lapidus A."/>
            <person name="Bruce D."/>
            <person name="Goodwin L."/>
            <person name="Pitluck S."/>
            <person name="Peters L."/>
            <person name="Kyrpides N."/>
            <person name="Mavromatis K."/>
            <person name="Ivanova N."/>
            <person name="Ovchinnikova G."/>
            <person name="Teshima H."/>
            <person name="Detter J.C."/>
            <person name="Tapia R."/>
            <person name="Han C."/>
            <person name="Land M."/>
            <person name="Hauser L."/>
            <person name="Markowitz V."/>
            <person name="Cheng J.-F."/>
            <person name="Hugenholtz P."/>
            <person name="Woyke T."/>
            <person name="Wu D."/>
            <person name="Gronow S."/>
            <person name="Wellnitz S."/>
            <person name="Brambilla E."/>
            <person name="Klenk H.-P."/>
            <person name="Eisen J.A."/>
        </authorList>
    </citation>
    <scope>NUCLEOTIDE SEQUENCE [LARGE SCALE GENOMIC DNA]</scope>
    <source>
        <strain evidence="7">ATCC 33096 / DSM 2489 / 6091</strain>
    </source>
</reference>
<dbReference type="STRING" id="869209.Tresu_1379"/>
<proteinExistence type="inferred from homology"/>
<dbReference type="RefSeq" id="WP_013701569.1">
    <property type="nucleotide sequence ID" value="NC_015385.1"/>
</dbReference>
<evidence type="ECO:0000313" key="7">
    <source>
        <dbReference type="Proteomes" id="UP000006852"/>
    </source>
</evidence>
<dbReference type="eggNOG" id="COG1136">
    <property type="taxonomic scope" value="Bacteria"/>
</dbReference>
<dbReference type="HOGENOM" id="CLU_000604_1_22_12"/>
<dbReference type="CDD" id="cd03255">
    <property type="entry name" value="ABC_MJ0796_LolCDE_FtsE"/>
    <property type="match status" value="1"/>
</dbReference>
<keyword evidence="6" id="KW-0378">Hydrolase</keyword>
<feature type="domain" description="ABC transporter" evidence="5">
    <location>
        <begin position="4"/>
        <end position="242"/>
    </location>
</feature>
<dbReference type="EMBL" id="CP002631">
    <property type="protein sequence ID" value="AEB14286.1"/>
    <property type="molecule type" value="Genomic_DNA"/>
</dbReference>
<dbReference type="Proteomes" id="UP000006852">
    <property type="component" value="Chromosome"/>
</dbReference>
<evidence type="ECO:0000259" key="5">
    <source>
        <dbReference type="PROSITE" id="PS50893"/>
    </source>
</evidence>
<evidence type="ECO:0000256" key="1">
    <source>
        <dbReference type="ARBA" id="ARBA00022448"/>
    </source>
</evidence>
<organism evidence="6 7">
    <name type="scientific">Treponema succinifaciens (strain ATCC 33096 / DSM 2489 / 6091)</name>
    <dbReference type="NCBI Taxonomy" id="869209"/>
    <lineage>
        <taxon>Bacteria</taxon>
        <taxon>Pseudomonadati</taxon>
        <taxon>Spirochaetota</taxon>
        <taxon>Spirochaetia</taxon>
        <taxon>Spirochaetales</taxon>
        <taxon>Treponemataceae</taxon>
        <taxon>Treponema</taxon>
    </lineage>
</organism>
<dbReference type="InterPro" id="IPR017871">
    <property type="entry name" value="ABC_transporter-like_CS"/>
</dbReference>
<evidence type="ECO:0000256" key="3">
    <source>
        <dbReference type="ARBA" id="ARBA00022840"/>
    </source>
</evidence>
<dbReference type="InterPro" id="IPR027417">
    <property type="entry name" value="P-loop_NTPase"/>
</dbReference>
<dbReference type="GeneID" id="302998541"/>
<dbReference type="GO" id="GO:0005886">
    <property type="term" value="C:plasma membrane"/>
    <property type="evidence" value="ECO:0007669"/>
    <property type="project" value="TreeGrafter"/>
</dbReference>
<keyword evidence="1" id="KW-0813">Transport</keyword>
<keyword evidence="3" id="KW-0067">ATP-binding</keyword>
<dbReference type="GO" id="GO:0005524">
    <property type="term" value="F:ATP binding"/>
    <property type="evidence" value="ECO:0007669"/>
    <property type="project" value="UniProtKB-KW"/>
</dbReference>